<dbReference type="AlphaFoldDB" id="L0A6D5"/>
<dbReference type="PANTHER" id="PTHR42786:SF2">
    <property type="entry name" value="TRNA (CYTIDINE_URIDINE-2'-O-)-METHYLTRANSFERASE TRMJ"/>
    <property type="match status" value="1"/>
</dbReference>
<dbReference type="HOGENOM" id="CLU_056931_0_1_0"/>
<reference evidence="9" key="1">
    <citation type="submission" date="2012-03" db="EMBL/GenBank/DDBJ databases">
        <title>Complete sequence of chromosome of Deinococcus peraridilitoris DSM 19664.</title>
        <authorList>
            <person name="Lucas S."/>
            <person name="Copeland A."/>
            <person name="Lapidus A."/>
            <person name="Glavina del Rio T."/>
            <person name="Dalin E."/>
            <person name="Tice H."/>
            <person name="Bruce D."/>
            <person name="Goodwin L."/>
            <person name="Pitluck S."/>
            <person name="Peters L."/>
            <person name="Mikhailova N."/>
            <person name="Lu M."/>
            <person name="Kyrpides N."/>
            <person name="Mavromatis K."/>
            <person name="Ivanova N."/>
            <person name="Brettin T."/>
            <person name="Detter J.C."/>
            <person name="Han C."/>
            <person name="Larimer F."/>
            <person name="Land M."/>
            <person name="Hauser L."/>
            <person name="Markowitz V."/>
            <person name="Cheng J.-F."/>
            <person name="Hugenholtz P."/>
            <person name="Woyke T."/>
            <person name="Wu D."/>
            <person name="Pukall R."/>
            <person name="Steenblock K."/>
            <person name="Brambilla E."/>
            <person name="Klenk H.-P."/>
            <person name="Eisen J.A."/>
        </authorList>
    </citation>
    <scope>NUCLEOTIDE SEQUENCE [LARGE SCALE GENOMIC DNA]</scope>
    <source>
        <strain evidence="9">DSM 19664 / LMG 22246 / CIP 109416 / KR-200</strain>
    </source>
</reference>
<dbReference type="KEGG" id="dpd:Deipe_3291"/>
<dbReference type="NCBIfam" id="TIGR00050">
    <property type="entry name" value="rRNA_methyl_1"/>
    <property type="match status" value="1"/>
</dbReference>
<dbReference type="GO" id="GO:0160206">
    <property type="term" value="F:tRNA (cytidine(32)/uridine(32)-2'-O)-methyltransferase activity"/>
    <property type="evidence" value="ECO:0007669"/>
    <property type="project" value="UniProtKB-EC"/>
</dbReference>
<dbReference type="EMBL" id="CP003382">
    <property type="protein sequence ID" value="AFZ68732.1"/>
    <property type="molecule type" value="Genomic_DNA"/>
</dbReference>
<dbReference type="InterPro" id="IPR029026">
    <property type="entry name" value="tRNA_m1G_MTases_N"/>
</dbReference>
<evidence type="ECO:0000256" key="3">
    <source>
        <dbReference type="ARBA" id="ARBA00022679"/>
    </source>
</evidence>
<comment type="subunit">
    <text evidence="5">Homodimer.</text>
</comment>
<accession>L0A6D5</accession>
<dbReference type="GO" id="GO:0106339">
    <property type="term" value="F:tRNA (cytidine(32)-2'-O)-methyltransferase activity"/>
    <property type="evidence" value="ECO:0007669"/>
    <property type="project" value="RHEA"/>
</dbReference>
<dbReference type="RefSeq" id="WP_015237030.1">
    <property type="nucleotide sequence ID" value="NC_019793.1"/>
</dbReference>
<dbReference type="GO" id="GO:0005829">
    <property type="term" value="C:cytosol"/>
    <property type="evidence" value="ECO:0007669"/>
    <property type="project" value="TreeGrafter"/>
</dbReference>
<evidence type="ECO:0000313" key="9">
    <source>
        <dbReference type="Proteomes" id="UP000010467"/>
    </source>
</evidence>
<comment type="function">
    <text evidence="5">Catalyzes the formation of 2'O-methylated cytidine (Cm32) or 2'O-methylated uridine (Um32) at position 32 in tRNA.</text>
</comment>
<dbReference type="InterPro" id="IPR001537">
    <property type="entry name" value="SpoU_MeTrfase"/>
</dbReference>
<comment type="similarity">
    <text evidence="1">Belongs to the class IV-like SAM-binding methyltransferase superfamily. RNA methyltransferase TrmH family.</text>
</comment>
<gene>
    <name evidence="5" type="primary">trmJ</name>
    <name evidence="8" type="ordered locus">Deipe_3291</name>
</gene>
<evidence type="ECO:0000256" key="6">
    <source>
        <dbReference type="SAM" id="MobiDB-lite"/>
    </source>
</evidence>
<dbReference type="GO" id="GO:0002128">
    <property type="term" value="P:tRNA nucleoside ribose methylation"/>
    <property type="evidence" value="ECO:0007669"/>
    <property type="project" value="TreeGrafter"/>
</dbReference>
<dbReference type="PATRIC" id="fig|937777.3.peg.3307"/>
<proteinExistence type="inferred from homology"/>
<dbReference type="STRING" id="937777.Deipe_3291"/>
<protein>
    <recommendedName>
        <fullName evidence="5">tRNA (cytidine/uridine-2'-O-)-methyltransferase TrmJ</fullName>
        <ecNumber evidence="5">2.1.1.200</ecNumber>
    </recommendedName>
    <alternativeName>
        <fullName evidence="5">tRNA (cytidine(32)/uridine(32)-2'-O)-methyltransferase</fullName>
    </alternativeName>
    <alternativeName>
        <fullName evidence="5">tRNA Cm32/Um32 methyltransferase</fullName>
    </alternativeName>
</protein>
<dbReference type="eggNOG" id="COG0565">
    <property type="taxonomic scope" value="Bacteria"/>
</dbReference>
<evidence type="ECO:0000256" key="5">
    <source>
        <dbReference type="RuleBase" id="RU362024"/>
    </source>
</evidence>
<dbReference type="PIRSF" id="PIRSF004808">
    <property type="entry name" value="LasT"/>
    <property type="match status" value="1"/>
</dbReference>
<dbReference type="EC" id="2.1.1.200" evidence="5"/>
<feature type="region of interest" description="Disordered" evidence="6">
    <location>
        <begin position="228"/>
        <end position="250"/>
    </location>
</feature>
<evidence type="ECO:0000256" key="4">
    <source>
        <dbReference type="ARBA" id="ARBA00022691"/>
    </source>
</evidence>
<dbReference type="InterPro" id="IPR029028">
    <property type="entry name" value="Alpha/beta_knot_MTases"/>
</dbReference>
<dbReference type="CDD" id="cd18093">
    <property type="entry name" value="SpoU-like_TrmJ"/>
    <property type="match status" value="1"/>
</dbReference>
<dbReference type="Proteomes" id="UP000010467">
    <property type="component" value="Chromosome"/>
</dbReference>
<dbReference type="OrthoDB" id="9806346at2"/>
<keyword evidence="2 5" id="KW-0489">Methyltransferase</keyword>
<name>L0A6D5_DEIPD</name>
<evidence type="ECO:0000313" key="8">
    <source>
        <dbReference type="EMBL" id="AFZ68732.1"/>
    </source>
</evidence>
<evidence type="ECO:0000259" key="7">
    <source>
        <dbReference type="Pfam" id="PF00588"/>
    </source>
</evidence>
<organism evidence="8 9">
    <name type="scientific">Deinococcus peraridilitoris (strain DSM 19664 / LMG 22246 / CIP 109416 / KR-200)</name>
    <dbReference type="NCBI Taxonomy" id="937777"/>
    <lineage>
        <taxon>Bacteria</taxon>
        <taxon>Thermotogati</taxon>
        <taxon>Deinococcota</taxon>
        <taxon>Deinococci</taxon>
        <taxon>Deinococcales</taxon>
        <taxon>Deinococcaceae</taxon>
        <taxon>Deinococcus</taxon>
    </lineage>
</organism>
<dbReference type="Gene3D" id="3.40.1280.10">
    <property type="match status" value="1"/>
</dbReference>
<dbReference type="PANTHER" id="PTHR42786">
    <property type="entry name" value="TRNA/RRNA METHYLTRANSFERASE"/>
    <property type="match status" value="1"/>
</dbReference>
<evidence type="ECO:0000256" key="2">
    <source>
        <dbReference type="ARBA" id="ARBA00022603"/>
    </source>
</evidence>
<feature type="domain" description="tRNA/rRNA methyltransferase SpoU type" evidence="7">
    <location>
        <begin position="4"/>
        <end position="150"/>
    </location>
</feature>
<keyword evidence="5" id="KW-0819">tRNA processing</keyword>
<keyword evidence="4 5" id="KW-0949">S-adenosyl-L-methionine</keyword>
<keyword evidence="5" id="KW-0963">Cytoplasm</keyword>
<dbReference type="SUPFAM" id="SSF75217">
    <property type="entry name" value="alpha/beta knot"/>
    <property type="match status" value="1"/>
</dbReference>
<dbReference type="Pfam" id="PF00588">
    <property type="entry name" value="SpoU_methylase"/>
    <property type="match status" value="1"/>
</dbReference>
<dbReference type="Gene3D" id="1.10.8.590">
    <property type="match status" value="1"/>
</dbReference>
<evidence type="ECO:0000256" key="1">
    <source>
        <dbReference type="ARBA" id="ARBA00007228"/>
    </source>
</evidence>
<comment type="catalytic activity">
    <reaction evidence="5">
        <text>cytidine(32) in tRNA + S-adenosyl-L-methionine = 2'-O-methylcytidine(32) in tRNA + S-adenosyl-L-homocysteine + H(+)</text>
        <dbReference type="Rhea" id="RHEA:42932"/>
        <dbReference type="Rhea" id="RHEA-COMP:10288"/>
        <dbReference type="Rhea" id="RHEA-COMP:10289"/>
        <dbReference type="ChEBI" id="CHEBI:15378"/>
        <dbReference type="ChEBI" id="CHEBI:57856"/>
        <dbReference type="ChEBI" id="CHEBI:59789"/>
        <dbReference type="ChEBI" id="CHEBI:74495"/>
        <dbReference type="ChEBI" id="CHEBI:82748"/>
        <dbReference type="EC" id="2.1.1.200"/>
    </reaction>
</comment>
<comment type="catalytic activity">
    <reaction evidence="5">
        <text>uridine(32) in tRNA + S-adenosyl-L-methionine = 2'-O-methyluridine(32) in tRNA + S-adenosyl-L-homocysteine + H(+)</text>
        <dbReference type="Rhea" id="RHEA:42936"/>
        <dbReference type="Rhea" id="RHEA-COMP:10107"/>
        <dbReference type="Rhea" id="RHEA-COMP:10290"/>
        <dbReference type="ChEBI" id="CHEBI:15378"/>
        <dbReference type="ChEBI" id="CHEBI:57856"/>
        <dbReference type="ChEBI" id="CHEBI:59789"/>
        <dbReference type="ChEBI" id="CHEBI:65315"/>
        <dbReference type="ChEBI" id="CHEBI:74478"/>
        <dbReference type="EC" id="2.1.1.200"/>
    </reaction>
</comment>
<dbReference type="InterPro" id="IPR004384">
    <property type="entry name" value="RNA_MeTrfase_TrmJ/LasT"/>
</dbReference>
<sequence>MTSLAVILVSPKNPGNIGSAARAMLNMGARDLRLVAPRCDHLGDEARRMAVHAAELLERARLYPDLRSALADRDVAVASTARERKNLPLPRPPAVHRPLVAGANAPALVFGPEESGLTSEDIALCQASVRIPTGEYASLNLAQAVLVCCYEFLQAGETPSIEYRAAPREAMDSMYDHLQEFMLRVGYTDAQRAPQMMRQWRSLLDRARPSGREVQFLRGLLQQGLWAANRAPSGSSSTQKADAPEDSDRT</sequence>
<keyword evidence="9" id="KW-1185">Reference proteome</keyword>
<dbReference type="GO" id="GO:0003723">
    <property type="term" value="F:RNA binding"/>
    <property type="evidence" value="ECO:0007669"/>
    <property type="project" value="InterPro"/>
</dbReference>
<comment type="subcellular location">
    <subcellularLocation>
        <location evidence="5">Cytoplasm</location>
    </subcellularLocation>
</comment>
<keyword evidence="3 8" id="KW-0808">Transferase</keyword>